<evidence type="ECO:0000313" key="3">
    <source>
        <dbReference type="Proteomes" id="UP000053647"/>
    </source>
</evidence>
<dbReference type="GO" id="GO:0033167">
    <property type="term" value="C:ARC complex"/>
    <property type="evidence" value="ECO:0007669"/>
    <property type="project" value="InterPro"/>
</dbReference>
<sequence length="641" mass="71005">MVGTPILRITPNPRGCCQRRVSCPFGNERLVVAMDHEVLVIAEALFPPFPPSPDGVTIVPFKEFKAAGYKHVTTEAGEEVEVDAFAGLPTIKVLNEEEAAQKRKTKKKRRTAGRATDETGRLIPWWEEWEEGEVLRTTSITFNSNMSHVDRVYQAADDFRVGRTWPEISLGVRVIWDQFRLYVGMLSSIPIYKKTKGSQKGQVDGPNNGDEASDEEDDGPRATQTNVAIVQDYLEQAAHPGKQLEPTTDDSTAEVQLLRAFIDDMEKTVKTFLSSHMRDSGLIWTERNLLIAPTVLHFFLRFMLRNGVFADASEHLDSLRRAVAVAGLARKELPLTATLGQILPGQFDLACKECFGSKGSLRVHISVTPPQVDETATNDHSASDPVDSAFETELKEHDVEVIPSDVVLDSITARQVLEDNLDNDVNVPVTHIPVAGDPWTAAILAEEYTTSSWTDVHVPSLMEILGPTVLPLTFSTGIVEFSTRRIRTITPPEVNATSSLIEQELECRLTRVVMGPWVHSESEETLDFQKPVIAPGSNGAVVAEFTPDGTEVIEDGDPYDPYNDDVTVLVDQTTTEKLSIGMGLCGTWVQMRPDGELKKHPRVCYWYMEDLVASFPSFYTESDARPEDDVPAPDDADVPDS</sequence>
<accession>A0A0C9TAB7</accession>
<proteinExistence type="predicted"/>
<keyword evidence="3" id="KW-1185">Reference proteome</keyword>
<dbReference type="Pfam" id="PF09692">
    <property type="entry name" value="Arb1"/>
    <property type="match status" value="1"/>
</dbReference>
<reference evidence="2 3" key="1">
    <citation type="submission" date="2014-06" db="EMBL/GenBank/DDBJ databases">
        <authorList>
            <consortium name="DOE Joint Genome Institute"/>
            <person name="Kuo A."/>
            <person name="Kohler A."/>
            <person name="Nagy L.G."/>
            <person name="Floudas D."/>
            <person name="Copeland A."/>
            <person name="Barry K.W."/>
            <person name="Cichocki N."/>
            <person name="Veneault-Fourrey C."/>
            <person name="LaButti K."/>
            <person name="Lindquist E.A."/>
            <person name="Lipzen A."/>
            <person name="Lundell T."/>
            <person name="Morin E."/>
            <person name="Murat C."/>
            <person name="Sun H."/>
            <person name="Tunlid A."/>
            <person name="Henrissat B."/>
            <person name="Grigoriev I.V."/>
            <person name="Hibbett D.S."/>
            <person name="Martin F."/>
            <person name="Nordberg H.P."/>
            <person name="Cantor M.N."/>
            <person name="Hua S.X."/>
        </authorList>
    </citation>
    <scope>NUCLEOTIDE SEQUENCE [LARGE SCALE GENOMIC DNA]</scope>
    <source>
        <strain evidence="2 3">ATCC 200175</strain>
    </source>
</reference>
<evidence type="ECO:0000313" key="2">
    <source>
        <dbReference type="EMBL" id="KIJ12580.1"/>
    </source>
</evidence>
<name>A0A0C9TAB7_PAXIN</name>
<reference evidence="3" key="2">
    <citation type="submission" date="2015-01" db="EMBL/GenBank/DDBJ databases">
        <title>Evolutionary Origins and Diversification of the Mycorrhizal Mutualists.</title>
        <authorList>
            <consortium name="DOE Joint Genome Institute"/>
            <consortium name="Mycorrhizal Genomics Consortium"/>
            <person name="Kohler A."/>
            <person name="Kuo A."/>
            <person name="Nagy L.G."/>
            <person name="Floudas D."/>
            <person name="Copeland A."/>
            <person name="Barry K.W."/>
            <person name="Cichocki N."/>
            <person name="Veneault-Fourrey C."/>
            <person name="LaButti K."/>
            <person name="Lindquist E.A."/>
            <person name="Lipzen A."/>
            <person name="Lundell T."/>
            <person name="Morin E."/>
            <person name="Murat C."/>
            <person name="Riley R."/>
            <person name="Ohm R."/>
            <person name="Sun H."/>
            <person name="Tunlid A."/>
            <person name="Henrissat B."/>
            <person name="Grigoriev I.V."/>
            <person name="Hibbett D.S."/>
            <person name="Martin F."/>
        </authorList>
    </citation>
    <scope>NUCLEOTIDE SEQUENCE [LARGE SCALE GENOMIC DNA]</scope>
    <source>
        <strain evidence="3">ATCC 200175</strain>
    </source>
</reference>
<feature type="compositionally biased region" description="Acidic residues" evidence="1">
    <location>
        <begin position="629"/>
        <end position="641"/>
    </location>
</feature>
<feature type="region of interest" description="Disordered" evidence="1">
    <location>
        <begin position="195"/>
        <end position="221"/>
    </location>
</feature>
<protein>
    <submittedName>
        <fullName evidence="2">Uncharacterized protein</fullName>
    </submittedName>
</protein>
<dbReference type="EMBL" id="KN819362">
    <property type="protein sequence ID" value="KIJ12580.1"/>
    <property type="molecule type" value="Genomic_DNA"/>
</dbReference>
<dbReference type="Proteomes" id="UP000053647">
    <property type="component" value="Unassembled WGS sequence"/>
</dbReference>
<evidence type="ECO:0000256" key="1">
    <source>
        <dbReference type="SAM" id="MobiDB-lite"/>
    </source>
</evidence>
<dbReference type="HOGENOM" id="CLU_015635_0_0_1"/>
<gene>
    <name evidence="2" type="ORF">PAXINDRAFT_177171</name>
</gene>
<dbReference type="InterPro" id="IPR018606">
    <property type="entry name" value="Arb1"/>
</dbReference>
<dbReference type="OrthoDB" id="435402at2759"/>
<feature type="region of interest" description="Disordered" evidence="1">
    <location>
        <begin position="621"/>
        <end position="641"/>
    </location>
</feature>
<organism evidence="2 3">
    <name type="scientific">Paxillus involutus ATCC 200175</name>
    <dbReference type="NCBI Taxonomy" id="664439"/>
    <lineage>
        <taxon>Eukaryota</taxon>
        <taxon>Fungi</taxon>
        <taxon>Dikarya</taxon>
        <taxon>Basidiomycota</taxon>
        <taxon>Agaricomycotina</taxon>
        <taxon>Agaricomycetes</taxon>
        <taxon>Agaricomycetidae</taxon>
        <taxon>Boletales</taxon>
        <taxon>Paxilineae</taxon>
        <taxon>Paxillaceae</taxon>
        <taxon>Paxillus</taxon>
    </lineage>
</organism>
<dbReference type="AlphaFoldDB" id="A0A0C9TAB7"/>
<dbReference type="GO" id="GO:0031047">
    <property type="term" value="P:regulatory ncRNA-mediated gene silencing"/>
    <property type="evidence" value="ECO:0007669"/>
    <property type="project" value="InterPro"/>
</dbReference>